<reference evidence="1" key="1">
    <citation type="submission" date="2018-01" db="EMBL/GenBank/DDBJ databases">
        <title>An insight into the sialome of Amazonian anophelines.</title>
        <authorList>
            <person name="Ribeiro J.M."/>
            <person name="Scarpassa V."/>
            <person name="Calvo E."/>
        </authorList>
    </citation>
    <scope>NUCLEOTIDE SEQUENCE</scope>
    <source>
        <tissue evidence="1">Salivary glands</tissue>
    </source>
</reference>
<dbReference type="AlphaFoldDB" id="A0A2M4CCM3"/>
<sequence>MTASATLAFSLVDPRVAITADCTHGGSLVVQRSTMMLSDMASPAARLMSAKNFEGFSSPISSSPNSRFIFCRWVSS</sequence>
<proteinExistence type="predicted"/>
<accession>A0A2M4CCM3</accession>
<dbReference type="EMBL" id="GGFJ01013878">
    <property type="protein sequence ID" value="MBW63019.1"/>
    <property type="molecule type" value="Transcribed_RNA"/>
</dbReference>
<evidence type="ECO:0000313" key="1">
    <source>
        <dbReference type="EMBL" id="MBW63019.1"/>
    </source>
</evidence>
<name>A0A2M4CCM3_9DIPT</name>
<protein>
    <submittedName>
        <fullName evidence="1">Putative secreted protein</fullName>
    </submittedName>
</protein>
<organism evidence="1">
    <name type="scientific">Anopheles marajoara</name>
    <dbReference type="NCBI Taxonomy" id="58244"/>
    <lineage>
        <taxon>Eukaryota</taxon>
        <taxon>Metazoa</taxon>
        <taxon>Ecdysozoa</taxon>
        <taxon>Arthropoda</taxon>
        <taxon>Hexapoda</taxon>
        <taxon>Insecta</taxon>
        <taxon>Pterygota</taxon>
        <taxon>Neoptera</taxon>
        <taxon>Endopterygota</taxon>
        <taxon>Diptera</taxon>
        <taxon>Nematocera</taxon>
        <taxon>Culicoidea</taxon>
        <taxon>Culicidae</taxon>
        <taxon>Anophelinae</taxon>
        <taxon>Anopheles</taxon>
    </lineage>
</organism>